<dbReference type="Proteomes" id="UP000092154">
    <property type="component" value="Unassembled WGS sequence"/>
</dbReference>
<dbReference type="OrthoDB" id="2631350at2759"/>
<keyword evidence="2" id="KW-1185">Reference proteome</keyword>
<name>A0A1B7MRL9_9AGAM</name>
<dbReference type="InterPro" id="IPR032675">
    <property type="entry name" value="LRR_dom_sf"/>
</dbReference>
<sequence>MHQALFISEIFLDIVSAPSLPRQSLAALARTCKTFHEPAMDALWADMHGIEPLLGCVTRLHPMIYPAAKWFGSKLDGTEPLSEYETSHFLRHAARVRSLVIGIWCPYHLLPVLRVEACLFPRLLTLDWRPGTSTRLHLFLSPTLRRFELDRRVRLVHSNLTFIATHCHVLENLFLGNSERGAKYYKQSPQSEIIRSCSRLKHLRCPSLDSAAWKHLSNLPTLVAVSICGGLDKAQLNRDNINFTPFLNVTTLYFDVKSASDIITLIQHSEFPSLKKFVMYVVILPWAEAEQLFHALSWCKACHTLEDITIYSRRAEDGHSYEPWTAIRRFLCIPQLRILSLTAHCPIYLDNNLLLEAMSSWPYICHLDLMDQRSPTSPPTVSFCGLFSALRLCPHLRYLKTHMDAVNIDIIPTSDSFQHASLRMLDVGSSDVADVEAVARIIFLKLPRVRRVSFDTKGGSELGWEEINWQLRMFEAFGYELVVA</sequence>
<accession>A0A1B7MRL9</accession>
<protein>
    <recommendedName>
        <fullName evidence="3">F-box domain-containing protein</fullName>
    </recommendedName>
</protein>
<gene>
    <name evidence="1" type="ORF">K503DRAFT_746259</name>
</gene>
<dbReference type="InParanoid" id="A0A1B7MRL9"/>
<proteinExistence type="predicted"/>
<evidence type="ECO:0000313" key="2">
    <source>
        <dbReference type="Proteomes" id="UP000092154"/>
    </source>
</evidence>
<evidence type="ECO:0008006" key="3">
    <source>
        <dbReference type="Google" id="ProtNLM"/>
    </source>
</evidence>
<dbReference type="SUPFAM" id="SSF52047">
    <property type="entry name" value="RNI-like"/>
    <property type="match status" value="1"/>
</dbReference>
<evidence type="ECO:0000313" key="1">
    <source>
        <dbReference type="EMBL" id="OAX35233.1"/>
    </source>
</evidence>
<reference evidence="1 2" key="1">
    <citation type="submission" date="2016-06" db="EMBL/GenBank/DDBJ databases">
        <title>Comparative genomics of the ectomycorrhizal sister species Rhizopogon vinicolor and Rhizopogon vesiculosus (Basidiomycota: Boletales) reveals a divergence of the mating type B locus.</title>
        <authorList>
            <consortium name="DOE Joint Genome Institute"/>
            <person name="Mujic A.B."/>
            <person name="Kuo A."/>
            <person name="Tritt A."/>
            <person name="Lipzen A."/>
            <person name="Chen C."/>
            <person name="Johnson J."/>
            <person name="Sharma A."/>
            <person name="Barry K."/>
            <person name="Grigoriev I.V."/>
            <person name="Spatafora J.W."/>
        </authorList>
    </citation>
    <scope>NUCLEOTIDE SEQUENCE [LARGE SCALE GENOMIC DNA]</scope>
    <source>
        <strain evidence="1 2">AM-OR11-026</strain>
    </source>
</reference>
<dbReference type="AlphaFoldDB" id="A0A1B7MRL9"/>
<organism evidence="1 2">
    <name type="scientific">Rhizopogon vinicolor AM-OR11-026</name>
    <dbReference type="NCBI Taxonomy" id="1314800"/>
    <lineage>
        <taxon>Eukaryota</taxon>
        <taxon>Fungi</taxon>
        <taxon>Dikarya</taxon>
        <taxon>Basidiomycota</taxon>
        <taxon>Agaricomycotina</taxon>
        <taxon>Agaricomycetes</taxon>
        <taxon>Agaricomycetidae</taxon>
        <taxon>Boletales</taxon>
        <taxon>Suillineae</taxon>
        <taxon>Rhizopogonaceae</taxon>
        <taxon>Rhizopogon</taxon>
    </lineage>
</organism>
<dbReference type="Gene3D" id="3.80.10.10">
    <property type="entry name" value="Ribonuclease Inhibitor"/>
    <property type="match status" value="1"/>
</dbReference>
<dbReference type="EMBL" id="KV448519">
    <property type="protein sequence ID" value="OAX35233.1"/>
    <property type="molecule type" value="Genomic_DNA"/>
</dbReference>